<feature type="domain" description="Radical SAM core" evidence="13">
    <location>
        <begin position="141"/>
        <end position="374"/>
    </location>
</feature>
<dbReference type="Pfam" id="PF00919">
    <property type="entry name" value="UPF0004"/>
    <property type="match status" value="1"/>
</dbReference>
<dbReference type="GO" id="GO:0005829">
    <property type="term" value="C:cytosol"/>
    <property type="evidence" value="ECO:0007669"/>
    <property type="project" value="TreeGrafter"/>
</dbReference>
<name>A0A328UIU3_9FIRM</name>
<dbReference type="InterPro" id="IPR005840">
    <property type="entry name" value="Ribosomal_uS12_MeSTrfase_RimO"/>
</dbReference>
<dbReference type="CDD" id="cd01335">
    <property type="entry name" value="Radical_SAM"/>
    <property type="match status" value="1"/>
</dbReference>
<dbReference type="GO" id="GO:0046872">
    <property type="term" value="F:metal ion binding"/>
    <property type="evidence" value="ECO:0007669"/>
    <property type="project" value="UniProtKB-KW"/>
</dbReference>
<dbReference type="InterPro" id="IPR002792">
    <property type="entry name" value="TRAM_dom"/>
</dbReference>
<feature type="domain" description="MTTase N-terminal" evidence="12">
    <location>
        <begin position="3"/>
        <end position="119"/>
    </location>
</feature>
<feature type="binding site" evidence="10">
    <location>
        <position position="82"/>
    </location>
    <ligand>
        <name>[4Fe-4S] cluster</name>
        <dbReference type="ChEBI" id="CHEBI:49883"/>
        <label>1</label>
    </ligand>
</feature>
<evidence type="ECO:0000256" key="5">
    <source>
        <dbReference type="ARBA" id="ARBA00022691"/>
    </source>
</evidence>
<dbReference type="Gene3D" id="3.40.50.12160">
    <property type="entry name" value="Methylthiotransferase, N-terminal domain"/>
    <property type="match status" value="1"/>
</dbReference>
<dbReference type="InterPro" id="IPR058240">
    <property type="entry name" value="rSAM_sf"/>
</dbReference>
<dbReference type="SFLD" id="SFLDS00029">
    <property type="entry name" value="Radical_SAM"/>
    <property type="match status" value="1"/>
</dbReference>
<dbReference type="PROSITE" id="PS01278">
    <property type="entry name" value="MTTASE_RADICAL"/>
    <property type="match status" value="1"/>
</dbReference>
<keyword evidence="2 10" id="KW-0004">4Fe-4S</keyword>
<dbReference type="Gene3D" id="3.80.30.20">
    <property type="entry name" value="tm_1862 like domain"/>
    <property type="match status" value="1"/>
</dbReference>
<dbReference type="InterPro" id="IPR006638">
    <property type="entry name" value="Elp3/MiaA/NifB-like_rSAM"/>
</dbReference>
<keyword evidence="7 10" id="KW-0408">Iron</keyword>
<evidence type="ECO:0000313" key="14">
    <source>
        <dbReference type="EMBL" id="RAQ30642.1"/>
    </source>
</evidence>
<evidence type="ECO:0000313" key="15">
    <source>
        <dbReference type="Proteomes" id="UP000249377"/>
    </source>
</evidence>
<accession>A0A328UIU3</accession>
<evidence type="ECO:0000256" key="6">
    <source>
        <dbReference type="ARBA" id="ARBA00022723"/>
    </source>
</evidence>
<comment type="catalytic activity">
    <reaction evidence="9">
        <text>N(6)-dimethylallyladenosine(37) in tRNA + (sulfur carrier)-SH + AH2 + 2 S-adenosyl-L-methionine = 2-methylsulfanyl-N(6)-dimethylallyladenosine(37) in tRNA + (sulfur carrier)-H + 5'-deoxyadenosine + L-methionine + A + S-adenosyl-L-homocysteine + 2 H(+)</text>
        <dbReference type="Rhea" id="RHEA:37067"/>
        <dbReference type="Rhea" id="RHEA-COMP:10375"/>
        <dbReference type="Rhea" id="RHEA-COMP:10376"/>
        <dbReference type="Rhea" id="RHEA-COMP:14737"/>
        <dbReference type="Rhea" id="RHEA-COMP:14739"/>
        <dbReference type="ChEBI" id="CHEBI:13193"/>
        <dbReference type="ChEBI" id="CHEBI:15378"/>
        <dbReference type="ChEBI" id="CHEBI:17319"/>
        <dbReference type="ChEBI" id="CHEBI:17499"/>
        <dbReference type="ChEBI" id="CHEBI:29917"/>
        <dbReference type="ChEBI" id="CHEBI:57844"/>
        <dbReference type="ChEBI" id="CHEBI:57856"/>
        <dbReference type="ChEBI" id="CHEBI:59789"/>
        <dbReference type="ChEBI" id="CHEBI:64428"/>
        <dbReference type="ChEBI" id="CHEBI:74415"/>
        <dbReference type="ChEBI" id="CHEBI:74417"/>
        <dbReference type="EC" id="2.8.4.3"/>
    </reaction>
</comment>
<evidence type="ECO:0000256" key="1">
    <source>
        <dbReference type="ARBA" id="ARBA00003234"/>
    </source>
</evidence>
<dbReference type="GO" id="GO:0005840">
    <property type="term" value="C:ribosome"/>
    <property type="evidence" value="ECO:0007669"/>
    <property type="project" value="UniProtKB-KW"/>
</dbReference>
<evidence type="ECO:0000256" key="7">
    <source>
        <dbReference type="ARBA" id="ARBA00023004"/>
    </source>
</evidence>
<keyword evidence="8 10" id="KW-0411">Iron-sulfur</keyword>
<evidence type="ECO:0000256" key="10">
    <source>
        <dbReference type="HAMAP-Rule" id="MF_01865"/>
    </source>
</evidence>
<evidence type="ECO:0000256" key="8">
    <source>
        <dbReference type="ARBA" id="ARBA00023014"/>
    </source>
</evidence>
<dbReference type="HAMAP" id="MF_01865">
    <property type="entry name" value="MTTase_RimO"/>
    <property type="match status" value="1"/>
</dbReference>
<keyword evidence="6 10" id="KW-0479">Metal-binding</keyword>
<dbReference type="PROSITE" id="PS50926">
    <property type="entry name" value="TRAM"/>
    <property type="match status" value="1"/>
</dbReference>
<keyword evidence="15" id="KW-1185">Reference proteome</keyword>
<feature type="binding site" evidence="10">
    <location>
        <position position="159"/>
    </location>
    <ligand>
        <name>[4Fe-4S] cluster</name>
        <dbReference type="ChEBI" id="CHEBI:49883"/>
        <label>2</label>
        <note>4Fe-4S-S-AdoMet</note>
    </ligand>
</feature>
<dbReference type="GO" id="GO:0103039">
    <property type="term" value="F:protein methylthiotransferase activity"/>
    <property type="evidence" value="ECO:0007669"/>
    <property type="project" value="UniProtKB-EC"/>
</dbReference>
<dbReference type="SMART" id="SM00729">
    <property type="entry name" value="Elp3"/>
    <property type="match status" value="1"/>
</dbReference>
<evidence type="ECO:0000259" key="11">
    <source>
        <dbReference type="PROSITE" id="PS50926"/>
    </source>
</evidence>
<dbReference type="PANTHER" id="PTHR43837:SF1">
    <property type="entry name" value="RIBOSOMAL PROTEIN US12 METHYLTHIOTRANSFERASE RIMO"/>
    <property type="match status" value="1"/>
</dbReference>
<keyword evidence="5 10" id="KW-0949">S-adenosyl-L-methionine</keyword>
<comment type="catalytic activity">
    <reaction evidence="10">
        <text>L-aspartate(89)-[ribosomal protein uS12]-hydrogen + (sulfur carrier)-SH + AH2 + 2 S-adenosyl-L-methionine = 3-methylsulfanyl-L-aspartate(89)-[ribosomal protein uS12]-hydrogen + (sulfur carrier)-H + 5'-deoxyadenosine + L-methionine + A + S-adenosyl-L-homocysteine + 2 H(+)</text>
        <dbReference type="Rhea" id="RHEA:37087"/>
        <dbReference type="Rhea" id="RHEA-COMP:10460"/>
        <dbReference type="Rhea" id="RHEA-COMP:10461"/>
        <dbReference type="Rhea" id="RHEA-COMP:14737"/>
        <dbReference type="Rhea" id="RHEA-COMP:14739"/>
        <dbReference type="ChEBI" id="CHEBI:13193"/>
        <dbReference type="ChEBI" id="CHEBI:15378"/>
        <dbReference type="ChEBI" id="CHEBI:17319"/>
        <dbReference type="ChEBI" id="CHEBI:17499"/>
        <dbReference type="ChEBI" id="CHEBI:29917"/>
        <dbReference type="ChEBI" id="CHEBI:29961"/>
        <dbReference type="ChEBI" id="CHEBI:57844"/>
        <dbReference type="ChEBI" id="CHEBI:57856"/>
        <dbReference type="ChEBI" id="CHEBI:59789"/>
        <dbReference type="ChEBI" id="CHEBI:64428"/>
        <dbReference type="ChEBI" id="CHEBI:73599"/>
        <dbReference type="EC" id="2.8.4.4"/>
    </reaction>
</comment>
<dbReference type="GO" id="GO:0051539">
    <property type="term" value="F:4 iron, 4 sulfur cluster binding"/>
    <property type="evidence" value="ECO:0007669"/>
    <property type="project" value="UniProtKB-UniRule"/>
</dbReference>
<dbReference type="Pfam" id="PF04055">
    <property type="entry name" value="Radical_SAM"/>
    <property type="match status" value="1"/>
</dbReference>
<dbReference type="SUPFAM" id="SSF102114">
    <property type="entry name" value="Radical SAM enzymes"/>
    <property type="match status" value="1"/>
</dbReference>
<dbReference type="AlphaFoldDB" id="A0A328UIU3"/>
<evidence type="ECO:0000259" key="13">
    <source>
        <dbReference type="PROSITE" id="PS51918"/>
    </source>
</evidence>
<evidence type="ECO:0000256" key="2">
    <source>
        <dbReference type="ARBA" id="ARBA00022485"/>
    </source>
</evidence>
<dbReference type="SFLD" id="SFLDF00274">
    <property type="entry name" value="ribosomal_protein_S12_methylth"/>
    <property type="match status" value="1"/>
</dbReference>
<reference evidence="14 15" key="1">
    <citation type="submission" date="2018-06" db="EMBL/GenBank/DDBJ databases">
        <title>Noncontiguous genome sequence of Ruminococcaceae bacterium ASD2818.</title>
        <authorList>
            <person name="Chaplin A.V."/>
            <person name="Sokolova S.R."/>
            <person name="Kochetkova T.O."/>
            <person name="Goltsov A.Y."/>
            <person name="Trofimov D.Y."/>
            <person name="Efimov B.A."/>
        </authorList>
    </citation>
    <scope>NUCLEOTIDE SEQUENCE [LARGE SCALE GENOMIC DNA]</scope>
    <source>
        <strain evidence="14 15">ASD2818</strain>
    </source>
</reference>
<feature type="binding site" evidence="10">
    <location>
        <position position="48"/>
    </location>
    <ligand>
        <name>[4Fe-4S] cluster</name>
        <dbReference type="ChEBI" id="CHEBI:49883"/>
        <label>1</label>
    </ligand>
</feature>
<dbReference type="SFLD" id="SFLDG01082">
    <property type="entry name" value="B12-binding_domain_containing"/>
    <property type="match status" value="1"/>
</dbReference>
<dbReference type="SFLD" id="SFLDG01061">
    <property type="entry name" value="methylthiotransferase"/>
    <property type="match status" value="1"/>
</dbReference>
<feature type="binding site" evidence="10">
    <location>
        <position position="162"/>
    </location>
    <ligand>
        <name>[4Fe-4S] cluster</name>
        <dbReference type="ChEBI" id="CHEBI:49883"/>
        <label>2</label>
        <note>4Fe-4S-S-AdoMet</note>
    </ligand>
</feature>
<dbReference type="Proteomes" id="UP000249377">
    <property type="component" value="Unassembled WGS sequence"/>
</dbReference>
<dbReference type="EMBL" id="QLYR01000001">
    <property type="protein sequence ID" value="RAQ30642.1"/>
    <property type="molecule type" value="Genomic_DNA"/>
</dbReference>
<dbReference type="RefSeq" id="WP_112331837.1">
    <property type="nucleotide sequence ID" value="NZ_QLYR01000001.1"/>
</dbReference>
<comment type="function">
    <text evidence="10">Catalyzes the methylthiolation of an aspartic acid residue of ribosomal protein uS12.</text>
</comment>
<dbReference type="NCBIfam" id="TIGR01125">
    <property type="entry name" value="30S ribosomal protein S12 methylthiotransferase RimO"/>
    <property type="match status" value="1"/>
</dbReference>
<dbReference type="PROSITE" id="PS51918">
    <property type="entry name" value="RADICAL_SAM"/>
    <property type="match status" value="1"/>
</dbReference>
<dbReference type="InterPro" id="IPR007197">
    <property type="entry name" value="rSAM"/>
</dbReference>
<evidence type="ECO:0000259" key="12">
    <source>
        <dbReference type="PROSITE" id="PS51449"/>
    </source>
</evidence>
<proteinExistence type="inferred from homology"/>
<dbReference type="InterPro" id="IPR020612">
    <property type="entry name" value="Methylthiotransferase_CS"/>
</dbReference>
<dbReference type="FunFam" id="3.80.30.20:FF:000001">
    <property type="entry name" value="tRNA-2-methylthio-N(6)-dimethylallyladenosine synthase 2"/>
    <property type="match status" value="1"/>
</dbReference>
<dbReference type="Pfam" id="PF18693">
    <property type="entry name" value="TRAM_2"/>
    <property type="match status" value="1"/>
</dbReference>
<comment type="similarity">
    <text evidence="10">Belongs to the methylthiotransferase family. RimO subfamily.</text>
</comment>
<evidence type="ECO:0000256" key="9">
    <source>
        <dbReference type="ARBA" id="ARBA00051425"/>
    </source>
</evidence>
<dbReference type="NCBIfam" id="TIGR00089">
    <property type="entry name" value="MiaB/RimO family radical SAM methylthiotransferase"/>
    <property type="match status" value="1"/>
</dbReference>
<feature type="binding site" evidence="10">
    <location>
        <position position="12"/>
    </location>
    <ligand>
        <name>[4Fe-4S] cluster</name>
        <dbReference type="ChEBI" id="CHEBI:49883"/>
        <label>1</label>
    </ligand>
</feature>
<comment type="subcellular location">
    <subcellularLocation>
        <location evidence="10">Cytoplasm</location>
    </subcellularLocation>
</comment>
<keyword evidence="3 10" id="KW-0963">Cytoplasm</keyword>
<dbReference type="Gene3D" id="2.40.50.140">
    <property type="entry name" value="Nucleic acid-binding proteins"/>
    <property type="match status" value="1"/>
</dbReference>
<dbReference type="FunFam" id="3.40.50.12160:FF:000003">
    <property type="entry name" value="CDK5 regulatory subunit-associated protein 1"/>
    <property type="match status" value="1"/>
</dbReference>
<dbReference type="InterPro" id="IPR038135">
    <property type="entry name" value="Methylthiotransferase_N_sf"/>
</dbReference>
<gene>
    <name evidence="10 14" type="primary">rimO</name>
    <name evidence="14" type="ORF">DPQ25_03915</name>
</gene>
<keyword evidence="4 10" id="KW-0808">Transferase</keyword>
<sequence>MAYSVGMVSLGCSKNQIDAEIMMAALQKAGYELRDDAALADVAIVNTCGFIEAAKKESIEEILELARLKKEGKIKALVVTGCMAQRYREEVMKELPEADAVCGIGANNDIAAVVEQALAGKRPQAFPEKTLLPLEGERVRSTPSYFAYLKIAEGCSNGCAYCAIPMIRGRYRSRTMESVVAEAEKLAADGARELILIAQDTTRYGQDLYGEWKLPELLRRLCKIEDLRWIRLLYCYPDAITDELLTVMAEEEKIVKYMDLPLQHCNGNVLKNMRRPGNRDELIALTAKIRAMVPGIVLRTTLITGFPGETEAEFEELCGFAREVRFERLGCFTYSQEEGTLAGEMENQVEEETKEHRMDVIMEQQMGIMQEWGEAQVGRELTVLTEGFDRYAECWFGRSAADAPDIDGKIFFTAGAKKPAYGQFVTVRITGCMDCDLMGELV</sequence>
<feature type="domain" description="TRAM" evidence="11">
    <location>
        <begin position="374"/>
        <end position="442"/>
    </location>
</feature>
<dbReference type="InterPro" id="IPR023404">
    <property type="entry name" value="rSAM_horseshoe"/>
</dbReference>
<evidence type="ECO:0000256" key="4">
    <source>
        <dbReference type="ARBA" id="ARBA00022679"/>
    </source>
</evidence>
<dbReference type="GO" id="GO:0035599">
    <property type="term" value="F:aspartic acid methylthiotransferase activity"/>
    <property type="evidence" value="ECO:0007669"/>
    <property type="project" value="TreeGrafter"/>
</dbReference>
<keyword evidence="14" id="KW-0689">Ribosomal protein</keyword>
<dbReference type="InterPro" id="IPR012340">
    <property type="entry name" value="NA-bd_OB-fold"/>
</dbReference>
<dbReference type="PROSITE" id="PS51449">
    <property type="entry name" value="MTTASE_N"/>
    <property type="match status" value="1"/>
</dbReference>
<dbReference type="PANTHER" id="PTHR43837">
    <property type="entry name" value="RIBOSOMAL PROTEIN S12 METHYLTHIOTRANSFERASE RIMO"/>
    <property type="match status" value="1"/>
</dbReference>
<organism evidence="14 15">
    <name type="scientific">Hydrogeniiclostridium mannosilyticum</name>
    <dbReference type="NCBI Taxonomy" id="2764322"/>
    <lineage>
        <taxon>Bacteria</taxon>
        <taxon>Bacillati</taxon>
        <taxon>Bacillota</taxon>
        <taxon>Clostridia</taxon>
        <taxon>Eubacteriales</taxon>
        <taxon>Acutalibacteraceae</taxon>
        <taxon>Hydrogeniiclostridium</taxon>
    </lineage>
</organism>
<keyword evidence="14" id="KW-0687">Ribonucleoprotein</keyword>
<dbReference type="GO" id="GO:0035597">
    <property type="term" value="F:tRNA-2-methylthio-N(6)-dimethylallyladenosine(37) synthase activity"/>
    <property type="evidence" value="ECO:0007669"/>
    <property type="project" value="UniProtKB-EC"/>
</dbReference>
<feature type="binding site" evidence="10">
    <location>
        <position position="155"/>
    </location>
    <ligand>
        <name>[4Fe-4S] cluster</name>
        <dbReference type="ChEBI" id="CHEBI:49883"/>
        <label>2</label>
        <note>4Fe-4S-S-AdoMet</note>
    </ligand>
</feature>
<evidence type="ECO:0000256" key="3">
    <source>
        <dbReference type="ARBA" id="ARBA00022490"/>
    </source>
</evidence>
<comment type="caution">
    <text evidence="14">The sequence shown here is derived from an EMBL/GenBank/DDBJ whole genome shotgun (WGS) entry which is preliminary data.</text>
</comment>
<protein>
    <recommendedName>
        <fullName evidence="10">Ribosomal protein uS12 methylthiotransferase RimO</fullName>
        <shortName evidence="10">uS12 MTTase</shortName>
        <shortName evidence="10">uS12 methylthiotransferase</shortName>
        <ecNumber evidence="10">2.8.4.4</ecNumber>
    </recommendedName>
    <alternativeName>
        <fullName evidence="10">Ribosomal protein uS12 (aspartate-C(3))-methylthiotransferase</fullName>
    </alternativeName>
    <alternativeName>
        <fullName evidence="10">Ribosome maturation factor RimO</fullName>
    </alternativeName>
</protein>
<comment type="function">
    <text evidence="1">Catalyzes the methylthiolation of N6-(dimethylallyl)adenosine (i(6)A), leading to the formation of 2-methylthio-N6-(dimethylallyl)adenosine (ms(2)i(6)A) at position 37 in tRNAs that read codons beginning with uridine.</text>
</comment>
<dbReference type="InterPro" id="IPR005839">
    <property type="entry name" value="Methylthiotransferase"/>
</dbReference>
<comment type="cofactor">
    <cofactor evidence="10">
        <name>[4Fe-4S] cluster</name>
        <dbReference type="ChEBI" id="CHEBI:49883"/>
    </cofactor>
    <text evidence="10">Binds 2 [4Fe-4S] clusters. One cluster is coordinated with 3 cysteines and an exchangeable S-adenosyl-L-methionine.</text>
</comment>
<dbReference type="EC" id="2.8.4.4" evidence="10"/>
<dbReference type="InterPro" id="IPR013848">
    <property type="entry name" value="Methylthiotransferase_N"/>
</dbReference>